<dbReference type="RefSeq" id="WP_272742482.1">
    <property type="nucleotide sequence ID" value="NZ_JAQQKW010000012.1"/>
</dbReference>
<evidence type="ECO:0000313" key="1">
    <source>
        <dbReference type="EMBL" id="MDC7695829.1"/>
    </source>
</evidence>
<gene>
    <name evidence="1" type="ORF">PQU94_16245</name>
</gene>
<proteinExistence type="predicted"/>
<evidence type="ECO:0000313" key="2">
    <source>
        <dbReference type="Proteomes" id="UP001216595"/>
    </source>
</evidence>
<organism evidence="1 2">
    <name type="scientific">Asticcacaulis currens</name>
    <dbReference type="NCBI Taxonomy" id="2984210"/>
    <lineage>
        <taxon>Bacteria</taxon>
        <taxon>Pseudomonadati</taxon>
        <taxon>Pseudomonadota</taxon>
        <taxon>Alphaproteobacteria</taxon>
        <taxon>Caulobacterales</taxon>
        <taxon>Caulobacteraceae</taxon>
        <taxon>Asticcacaulis</taxon>
    </lineage>
</organism>
<sequence length="65" mass="7405">MRLAELRAKKSRALRRGLKVYREETPRKGNQRSALNISSLVCDAAKRKALSGKPLQQKLQTQWGL</sequence>
<dbReference type="Proteomes" id="UP001216595">
    <property type="component" value="Unassembled WGS sequence"/>
</dbReference>
<reference evidence="1 2" key="1">
    <citation type="submission" date="2023-01" db="EMBL/GenBank/DDBJ databases">
        <title>Novel species of the genus Asticcacaulis isolated from rivers.</title>
        <authorList>
            <person name="Lu H."/>
        </authorList>
    </citation>
    <scope>NUCLEOTIDE SEQUENCE [LARGE SCALE GENOMIC DNA]</scope>
    <source>
        <strain evidence="1 2">DXS10W</strain>
    </source>
</reference>
<name>A0ABT5II50_9CAUL</name>
<comment type="caution">
    <text evidence="1">The sequence shown here is derived from an EMBL/GenBank/DDBJ whole genome shotgun (WGS) entry which is preliminary data.</text>
</comment>
<keyword evidence="2" id="KW-1185">Reference proteome</keyword>
<protein>
    <submittedName>
        <fullName evidence="1">Uncharacterized protein</fullName>
    </submittedName>
</protein>
<dbReference type="EMBL" id="JAQQKW010000012">
    <property type="protein sequence ID" value="MDC7695829.1"/>
    <property type="molecule type" value="Genomic_DNA"/>
</dbReference>
<accession>A0ABT5II50</accession>